<dbReference type="EMBL" id="NWBP01000015">
    <property type="protein sequence ID" value="PCC83285.1"/>
    <property type="molecule type" value="Genomic_DNA"/>
</dbReference>
<evidence type="ECO:0000313" key="2">
    <source>
        <dbReference type="EMBL" id="PCC83285.1"/>
    </source>
</evidence>
<proteinExistence type="predicted"/>
<dbReference type="InterPro" id="IPR010359">
    <property type="entry name" value="IrrE_HExxH"/>
</dbReference>
<dbReference type="PANTHER" id="PTHR43236">
    <property type="entry name" value="ANTITOXIN HIGA1"/>
    <property type="match status" value="1"/>
</dbReference>
<dbReference type="Pfam" id="PF06114">
    <property type="entry name" value="Peptidase_M78"/>
    <property type="match status" value="1"/>
</dbReference>
<sequence length="266" mass="29106">MPKKISPSQQGKELAARFREENKLGTEPIDDINSLMKLVDADFIILELPQDLDALTLRDPASGDLTVGIGTSSNPFRQRLTVAHEIGHIVAGDVTEDGAALLCDTTHPSETRANTFARCVLCPVEALRDLPQTSPAEELLSYVVQRFQVSPTVAAIQLCEAGVISEETKEELKSYSAKRLASQFGWKANYDYAAKISELPRSSERLVADAYKAYDKGLIALPSVAFAEQVSIEEVIDSTSDAQRPLNSEQTERSDIEADLADFFAD</sequence>
<feature type="domain" description="IrrE N-terminal-like" evidence="1">
    <location>
        <begin position="65"/>
        <end position="156"/>
    </location>
</feature>
<evidence type="ECO:0000259" key="1">
    <source>
        <dbReference type="Pfam" id="PF06114"/>
    </source>
</evidence>
<organism evidence="2 3">
    <name type="scientific">Corynebacterium accolens</name>
    <dbReference type="NCBI Taxonomy" id="38284"/>
    <lineage>
        <taxon>Bacteria</taxon>
        <taxon>Bacillati</taxon>
        <taxon>Actinomycetota</taxon>
        <taxon>Actinomycetes</taxon>
        <taxon>Mycobacteriales</taxon>
        <taxon>Corynebacteriaceae</taxon>
        <taxon>Corynebacterium</taxon>
    </lineage>
</organism>
<dbReference type="AlphaFoldDB" id="A0A2A4AHP4"/>
<dbReference type="PANTHER" id="PTHR43236:SF1">
    <property type="entry name" value="BLL7220 PROTEIN"/>
    <property type="match status" value="1"/>
</dbReference>
<dbReference type="InterPro" id="IPR052345">
    <property type="entry name" value="Rad_response_metalloprotease"/>
</dbReference>
<evidence type="ECO:0000313" key="3">
    <source>
        <dbReference type="Proteomes" id="UP000218690"/>
    </source>
</evidence>
<protein>
    <submittedName>
        <fullName evidence="2">Toxin</fullName>
    </submittedName>
</protein>
<dbReference type="Gene3D" id="1.10.10.2910">
    <property type="match status" value="1"/>
</dbReference>
<dbReference type="Proteomes" id="UP000218690">
    <property type="component" value="Unassembled WGS sequence"/>
</dbReference>
<reference evidence="2 3" key="1">
    <citation type="submission" date="2017-09" db="EMBL/GenBank/DDBJ databases">
        <title>Draft Genome Sequence of Corynebacterium accolens AH4003.</title>
        <authorList>
            <person name="Chen Y."/>
            <person name="Oosthuysen W.F."/>
            <person name="Kelley S."/>
            <person name="Horswill A."/>
        </authorList>
    </citation>
    <scope>NUCLEOTIDE SEQUENCE [LARGE SCALE GENOMIC DNA]</scope>
    <source>
        <strain evidence="2 3">AH4003</strain>
    </source>
</reference>
<name>A0A2A4AHP4_9CORY</name>
<accession>A0A2A4AHP4</accession>
<comment type="caution">
    <text evidence="2">The sequence shown here is derived from an EMBL/GenBank/DDBJ whole genome shotgun (WGS) entry which is preliminary data.</text>
</comment>
<gene>
    <name evidence="2" type="ORF">COM45_04285</name>
</gene>